<gene>
    <name evidence="2" type="ORF">H6P80_06790</name>
</gene>
<feature type="transmembrane region" description="Helical" evidence="1">
    <location>
        <begin position="64"/>
        <end position="86"/>
    </location>
</feature>
<sequence>MSRLKRWIIVASVGFLCLIPLFALVAIAGVVSYWGFGVDHVDSSLFGPNFLVLAEAPPVPERQVYGLVAALVPLLLWLCAQVRLFVMFALCASGRALGTATVRHLRAFSLYAALAVLSGFALSGVMRWAAGEFDDAPLWTHLGFSTTHAAVLFMAAIMFVASHIIEEGYDYKRETEEYV</sequence>
<dbReference type="RefSeq" id="WP_185800542.1">
    <property type="nucleotide sequence ID" value="NZ_JACJVJ010000001.1"/>
</dbReference>
<feature type="transmembrane region" description="Helical" evidence="1">
    <location>
        <begin position="7"/>
        <end position="36"/>
    </location>
</feature>
<keyword evidence="1" id="KW-0812">Transmembrane</keyword>
<keyword evidence="1" id="KW-1133">Transmembrane helix</keyword>
<protein>
    <submittedName>
        <fullName evidence="2">DUF2975 domain-containing protein</fullName>
    </submittedName>
</protein>
<dbReference type="Proteomes" id="UP000564378">
    <property type="component" value="Unassembled WGS sequence"/>
</dbReference>
<dbReference type="EMBL" id="JACJVJ010000001">
    <property type="protein sequence ID" value="MBC2777323.1"/>
    <property type="molecule type" value="Genomic_DNA"/>
</dbReference>
<keyword evidence="1" id="KW-0472">Membrane</keyword>
<reference evidence="2 3" key="1">
    <citation type="submission" date="2020-08" db="EMBL/GenBank/DDBJ databases">
        <title>Draft genome sequence of Parasphingopyxis sp. GrpM-11.</title>
        <authorList>
            <person name="Oh J."/>
            <person name="Roh D.-H."/>
        </authorList>
    </citation>
    <scope>NUCLEOTIDE SEQUENCE [LARGE SCALE GENOMIC DNA]</scope>
    <source>
        <strain evidence="2 3">GrpM-11</strain>
    </source>
</reference>
<feature type="transmembrane region" description="Helical" evidence="1">
    <location>
        <begin position="142"/>
        <end position="165"/>
    </location>
</feature>
<feature type="transmembrane region" description="Helical" evidence="1">
    <location>
        <begin position="107"/>
        <end position="130"/>
    </location>
</feature>
<comment type="caution">
    <text evidence="2">The sequence shown here is derived from an EMBL/GenBank/DDBJ whole genome shotgun (WGS) entry which is preliminary data.</text>
</comment>
<organism evidence="2 3">
    <name type="scientific">Parasphingopyxis marina</name>
    <dbReference type="NCBI Taxonomy" id="2761622"/>
    <lineage>
        <taxon>Bacteria</taxon>
        <taxon>Pseudomonadati</taxon>
        <taxon>Pseudomonadota</taxon>
        <taxon>Alphaproteobacteria</taxon>
        <taxon>Sphingomonadales</taxon>
        <taxon>Sphingomonadaceae</taxon>
        <taxon>Parasphingopyxis</taxon>
    </lineage>
</organism>
<evidence type="ECO:0000313" key="2">
    <source>
        <dbReference type="EMBL" id="MBC2777323.1"/>
    </source>
</evidence>
<keyword evidence="3" id="KW-1185">Reference proteome</keyword>
<name>A0A842HXZ2_9SPHN</name>
<dbReference type="AlphaFoldDB" id="A0A842HXZ2"/>
<evidence type="ECO:0000313" key="3">
    <source>
        <dbReference type="Proteomes" id="UP000564378"/>
    </source>
</evidence>
<accession>A0A842HXZ2</accession>
<proteinExistence type="predicted"/>
<evidence type="ECO:0000256" key="1">
    <source>
        <dbReference type="SAM" id="Phobius"/>
    </source>
</evidence>